<sequence>MEVVIVDDVHNVADVAGIAAFAATHSNPPLSEDAHTGVSNPDVAASAAVVASNSNQRLSDSAPRELVQESYDQGDKNVINFGVQTKGDDSLMEISAQEYQRSLTLGSALGLTVTEKIGIPVDILESLPLSLIPEQMEEEGTPRLSVDVAIEKENSVHPSISIPDQQKFADQRPSQENAAATDNHEAFKATQ</sequence>
<evidence type="ECO:0000313" key="3">
    <source>
        <dbReference type="Proteomes" id="UP001161247"/>
    </source>
</evidence>
<organism evidence="2 3">
    <name type="scientific">Oldenlandia corymbosa var. corymbosa</name>
    <dbReference type="NCBI Taxonomy" id="529605"/>
    <lineage>
        <taxon>Eukaryota</taxon>
        <taxon>Viridiplantae</taxon>
        <taxon>Streptophyta</taxon>
        <taxon>Embryophyta</taxon>
        <taxon>Tracheophyta</taxon>
        <taxon>Spermatophyta</taxon>
        <taxon>Magnoliopsida</taxon>
        <taxon>eudicotyledons</taxon>
        <taxon>Gunneridae</taxon>
        <taxon>Pentapetalae</taxon>
        <taxon>asterids</taxon>
        <taxon>lamiids</taxon>
        <taxon>Gentianales</taxon>
        <taxon>Rubiaceae</taxon>
        <taxon>Rubioideae</taxon>
        <taxon>Spermacoceae</taxon>
        <taxon>Hedyotis-Oldenlandia complex</taxon>
        <taxon>Oldenlandia</taxon>
    </lineage>
</organism>
<reference evidence="2" key="1">
    <citation type="submission" date="2023-03" db="EMBL/GenBank/DDBJ databases">
        <authorList>
            <person name="Julca I."/>
        </authorList>
    </citation>
    <scope>NUCLEOTIDE SEQUENCE</scope>
</reference>
<dbReference type="Proteomes" id="UP001161247">
    <property type="component" value="Chromosome 3"/>
</dbReference>
<name>A0AAV1CUC2_OLDCO</name>
<keyword evidence="3" id="KW-1185">Reference proteome</keyword>
<evidence type="ECO:0000313" key="2">
    <source>
        <dbReference type="EMBL" id="CAI9099199.1"/>
    </source>
</evidence>
<dbReference type="EMBL" id="OX459120">
    <property type="protein sequence ID" value="CAI9099199.1"/>
    <property type="molecule type" value="Genomic_DNA"/>
</dbReference>
<dbReference type="AlphaFoldDB" id="A0AAV1CUC2"/>
<protein>
    <submittedName>
        <fullName evidence="2">OLC1v1035984C1</fullName>
    </submittedName>
</protein>
<feature type="region of interest" description="Disordered" evidence="1">
    <location>
        <begin position="156"/>
        <end position="191"/>
    </location>
</feature>
<feature type="compositionally biased region" description="Basic and acidic residues" evidence="1">
    <location>
        <begin position="182"/>
        <end position="191"/>
    </location>
</feature>
<evidence type="ECO:0000256" key="1">
    <source>
        <dbReference type="SAM" id="MobiDB-lite"/>
    </source>
</evidence>
<gene>
    <name evidence="2" type="ORF">OLC1_LOCUS9265</name>
</gene>
<proteinExistence type="predicted"/>
<accession>A0AAV1CUC2</accession>